<accession>A0ABR4Q3J0</accession>
<comment type="caution">
    <text evidence="1">The sequence shown here is derived from an EMBL/GenBank/DDBJ whole genome shotgun (WGS) entry which is preliminary data.</text>
</comment>
<dbReference type="EMBL" id="JAKROA010000013">
    <property type="protein sequence ID" value="KAL5104241.1"/>
    <property type="molecule type" value="Genomic_DNA"/>
</dbReference>
<name>A0ABR4Q3J0_9CEST</name>
<reference evidence="1 2" key="1">
    <citation type="journal article" date="2022" name="Front. Cell. Infect. Microbiol.">
        <title>The Genomes of Two Strains of Taenia crassiceps the Animal Model for the Study of Human Cysticercosis.</title>
        <authorList>
            <person name="Bobes R.J."/>
            <person name="Estrada K."/>
            <person name="Rios-Valencia D.G."/>
            <person name="Calderon-Gallegos A."/>
            <person name="de la Torre P."/>
            <person name="Carrero J.C."/>
            <person name="Sanchez-Flores A."/>
            <person name="Laclette J.P."/>
        </authorList>
    </citation>
    <scope>NUCLEOTIDE SEQUENCE [LARGE SCALE GENOMIC DNA]</scope>
    <source>
        <strain evidence="1">WFUcys</strain>
    </source>
</reference>
<protein>
    <submittedName>
        <fullName evidence="1">Uncharacterized protein</fullName>
    </submittedName>
</protein>
<keyword evidence="2" id="KW-1185">Reference proteome</keyword>
<gene>
    <name evidence="1" type="ORF">TcWFU_003377</name>
</gene>
<organism evidence="1 2">
    <name type="scientific">Taenia crassiceps</name>
    <dbReference type="NCBI Taxonomy" id="6207"/>
    <lineage>
        <taxon>Eukaryota</taxon>
        <taxon>Metazoa</taxon>
        <taxon>Spiralia</taxon>
        <taxon>Lophotrochozoa</taxon>
        <taxon>Platyhelminthes</taxon>
        <taxon>Cestoda</taxon>
        <taxon>Eucestoda</taxon>
        <taxon>Cyclophyllidea</taxon>
        <taxon>Taeniidae</taxon>
        <taxon>Taenia</taxon>
    </lineage>
</organism>
<proteinExistence type="predicted"/>
<dbReference type="Proteomes" id="UP001651158">
    <property type="component" value="Unassembled WGS sequence"/>
</dbReference>
<evidence type="ECO:0000313" key="1">
    <source>
        <dbReference type="EMBL" id="KAL5104241.1"/>
    </source>
</evidence>
<sequence length="110" mass="11915">MHHIKASDSDSDCASEDKQTQVFPFHLCLGGLADSSHNGSKGTGVKLLTHRMFVLSSSLFLSPSTGMKCPVMGLEVEATLVGFKIPLHSRRNSKVPIETTQSSSIFYFAV</sequence>
<evidence type="ECO:0000313" key="2">
    <source>
        <dbReference type="Proteomes" id="UP001651158"/>
    </source>
</evidence>